<feature type="region of interest" description="Disordered" evidence="1">
    <location>
        <begin position="1"/>
        <end position="20"/>
    </location>
</feature>
<dbReference type="InterPro" id="IPR008321">
    <property type="entry name" value="UCP032146"/>
</dbReference>
<dbReference type="NCBIfam" id="NF002769">
    <property type="entry name" value="PRK02853.1"/>
    <property type="match status" value="1"/>
</dbReference>
<protein>
    <submittedName>
        <fullName evidence="2">UPF0262 family protein</fullName>
    </submittedName>
</protein>
<gene>
    <name evidence="2" type="ORF">K1J50_04500</name>
</gene>
<dbReference type="Proteomes" id="UP001519924">
    <property type="component" value="Unassembled WGS sequence"/>
</dbReference>
<reference evidence="2 3" key="1">
    <citation type="submission" date="2021-08" db="EMBL/GenBank/DDBJ databases">
        <title>Caldovatus sediminis gen. nov., sp. nov., a moderately thermophilic bacterium isolated from a hot spring.</title>
        <authorList>
            <person name="Hu C.-J."/>
            <person name="Li W.-J."/>
            <person name="Xian W.-D."/>
        </authorList>
    </citation>
    <scope>NUCLEOTIDE SEQUENCE [LARGE SCALE GENOMIC DNA]</scope>
    <source>
        <strain evidence="2 3">SYSU G05006</strain>
    </source>
</reference>
<evidence type="ECO:0000256" key="1">
    <source>
        <dbReference type="SAM" id="MobiDB-lite"/>
    </source>
</evidence>
<dbReference type="Pfam" id="PF06793">
    <property type="entry name" value="UPF0262"/>
    <property type="match status" value="1"/>
</dbReference>
<sequence>MPERQRAAPVPAGGDGGAAKAPCRDLIRIELPEAGAPPSAYAEADRRQAVEDLLCSNRFLPAGVSRPGPFALRLWLREGRLVLDIRDGADDRPLRAVALALGPFRRLIKDYQMVVESHERAVAECQGEARIQAIDMGRRGLHNEGAELLAERLRGRVAVDFDTARRLFTLVCALHQRV</sequence>
<dbReference type="EMBL" id="JAHZUY010000006">
    <property type="protein sequence ID" value="MBW8268739.1"/>
    <property type="molecule type" value="Genomic_DNA"/>
</dbReference>
<proteinExistence type="predicted"/>
<organism evidence="2 3">
    <name type="scientific">Caldovatus aquaticus</name>
    <dbReference type="NCBI Taxonomy" id="2865671"/>
    <lineage>
        <taxon>Bacteria</taxon>
        <taxon>Pseudomonadati</taxon>
        <taxon>Pseudomonadota</taxon>
        <taxon>Alphaproteobacteria</taxon>
        <taxon>Acetobacterales</taxon>
        <taxon>Roseomonadaceae</taxon>
        <taxon>Caldovatus</taxon>
    </lineage>
</organism>
<dbReference type="RefSeq" id="WP_220116241.1">
    <property type="nucleotide sequence ID" value="NZ_JAHZUY010000006.1"/>
</dbReference>
<evidence type="ECO:0000313" key="3">
    <source>
        <dbReference type="Proteomes" id="UP001519924"/>
    </source>
</evidence>
<keyword evidence="3" id="KW-1185">Reference proteome</keyword>
<accession>A0ABS7EZK8</accession>
<comment type="caution">
    <text evidence="2">The sequence shown here is derived from an EMBL/GenBank/DDBJ whole genome shotgun (WGS) entry which is preliminary data.</text>
</comment>
<evidence type="ECO:0000313" key="2">
    <source>
        <dbReference type="EMBL" id="MBW8268739.1"/>
    </source>
</evidence>
<name>A0ABS7EZK8_9PROT</name>